<dbReference type="SUPFAM" id="SSF49764">
    <property type="entry name" value="HSP20-like chaperones"/>
    <property type="match status" value="1"/>
</dbReference>
<organism evidence="1">
    <name type="scientific">Methanofollis liminatans</name>
    <dbReference type="NCBI Taxonomy" id="2201"/>
    <lineage>
        <taxon>Archaea</taxon>
        <taxon>Methanobacteriati</taxon>
        <taxon>Methanobacteriota</taxon>
        <taxon>Stenosarchaea group</taxon>
        <taxon>Methanomicrobia</taxon>
        <taxon>Methanomicrobiales</taxon>
        <taxon>Methanomicrobiaceae</taxon>
        <taxon>Methanofollis</taxon>
    </lineage>
</organism>
<reference evidence="1" key="1">
    <citation type="journal article" date="2020" name="mSystems">
        <title>Genome- and Community-Level Interaction Insights into Carbon Utilization and Element Cycling Functions of Hydrothermarchaeota in Hydrothermal Sediment.</title>
        <authorList>
            <person name="Zhou Z."/>
            <person name="Liu Y."/>
            <person name="Xu W."/>
            <person name="Pan J."/>
            <person name="Luo Z.H."/>
            <person name="Li M."/>
        </authorList>
    </citation>
    <scope>NUCLEOTIDE SEQUENCE</scope>
    <source>
        <strain evidence="1">SpSt-1183</strain>
    </source>
</reference>
<evidence type="ECO:0000313" key="1">
    <source>
        <dbReference type="EMBL" id="HDS63148.1"/>
    </source>
</evidence>
<accession>A0A831M0A8</accession>
<dbReference type="EMBL" id="DSBY01000138">
    <property type="protein sequence ID" value="HDS63148.1"/>
    <property type="molecule type" value="Genomic_DNA"/>
</dbReference>
<protein>
    <submittedName>
        <fullName evidence="1">Uncharacterized protein</fullName>
    </submittedName>
</protein>
<proteinExistence type="predicted"/>
<dbReference type="Proteomes" id="UP000885648">
    <property type="component" value="Unassembled WGS sequence"/>
</dbReference>
<name>A0A831M0A8_9EURY</name>
<gene>
    <name evidence="1" type="ORF">ENN52_03275</name>
</gene>
<dbReference type="InterPro" id="IPR008978">
    <property type="entry name" value="HSP20-like_chaperone"/>
</dbReference>
<sequence>MVPMPNNPYDEIFRSIAKILEDALGENGEPPRIIGCTIIASGGSPGRAPGQDDAGPGFSYELTESERCVYITARVPPACDGRASAAIGPRAVTVRMGEEEVTIDLDDEIDAGQSSVSVNHGVLDVVCVKLQPGDPVASL</sequence>
<dbReference type="AlphaFoldDB" id="A0A831M0A8"/>
<comment type="caution">
    <text evidence="1">The sequence shown here is derived from an EMBL/GenBank/DDBJ whole genome shotgun (WGS) entry which is preliminary data.</text>
</comment>